<feature type="region of interest" description="Disordered" evidence="1">
    <location>
        <begin position="123"/>
        <end position="151"/>
    </location>
</feature>
<evidence type="ECO:0000313" key="4">
    <source>
        <dbReference type="Proteomes" id="UP000677668"/>
    </source>
</evidence>
<evidence type="ECO:0008006" key="5">
    <source>
        <dbReference type="Google" id="ProtNLM"/>
    </source>
</evidence>
<accession>A0ABX8AX15</accession>
<reference evidence="3 4" key="1">
    <citation type="submission" date="2021-03" db="EMBL/GenBank/DDBJ databases">
        <title>Genomic and phenotypic characterization of Chloracidobacterium isolates provides evidence for multiple species.</title>
        <authorList>
            <person name="Saini M.K."/>
            <person name="Costas A.M.G."/>
            <person name="Tank M."/>
            <person name="Bryant D.A."/>
        </authorList>
    </citation>
    <scope>NUCLEOTIDE SEQUENCE [LARGE SCALE GENOMIC DNA]</scope>
    <source>
        <strain evidence="3 4">N</strain>
    </source>
</reference>
<protein>
    <recommendedName>
        <fullName evidence="5">DUF3352 domain-containing protein</fullName>
    </recommendedName>
</protein>
<evidence type="ECO:0000313" key="3">
    <source>
        <dbReference type="EMBL" id="QUV93233.1"/>
    </source>
</evidence>
<dbReference type="RefSeq" id="WP_211421631.1">
    <property type="nucleotide sequence ID" value="NZ_CP072642.1"/>
</dbReference>
<feature type="transmembrane region" description="Helical" evidence="2">
    <location>
        <begin position="12"/>
        <end position="31"/>
    </location>
</feature>
<keyword evidence="2" id="KW-0812">Transmembrane</keyword>
<dbReference type="Proteomes" id="UP000677668">
    <property type="component" value="Chromosome 1"/>
</dbReference>
<keyword evidence="2" id="KW-1133">Transmembrane helix</keyword>
<gene>
    <name evidence="3" type="ORF">J8C05_07560</name>
</gene>
<proteinExistence type="predicted"/>
<sequence>MKARTGSYLTRHGGWFALGLALVGMLLWMLWLRPQPASPDLARYSPREALVFIEAGSLPDGLRRLEELSFWKDLKSAIGTPGQFEDVLHGGRLIEWFDIGPAEARLLARARWGLIVTGITAEVTPPPAAAPSDTPGSNPGKPAAPPSAEGATLDVTPQLTLCLATGLSGAELTSLAQERLPLVARRLLGPDPQRSDHADAGGQVLCFRSPARPEATLWAATRGDLLFLANHEAALRACLDVADGRRPPLAGVPAFEDARQTVQGQSSWLFAFINPAGLEAALRLRQGLPGAGGTISANGQEQSLLTALLTGLSNGLGYSLDVQAGQVVERYHLALHPNIVAALRPHLRPALATPRVERFLPPTGGLTAVGLAQPLTALDQVQLALAARSPAPVAFLSRELVVGLRERYGIRPQEALDDFLGEQWLVVDPGRRTPTALILGVPVRDRTRLLPTLDRYLRADGASIANLSLGATGIPLAASTHRDGRAACFLDDWLFLGERSALEQTLPQAVDGAPPQPVRSTWHGTPDAFLHRVNQPREDLERATLALIALTRAGEATPSRLGEPAIRRAIERQPPATGYLQLRDDGCFGEMRSPLGNLAYLTSLFDSQ</sequence>
<dbReference type="EMBL" id="CP072642">
    <property type="protein sequence ID" value="QUV93233.1"/>
    <property type="molecule type" value="Genomic_DNA"/>
</dbReference>
<evidence type="ECO:0000256" key="1">
    <source>
        <dbReference type="SAM" id="MobiDB-lite"/>
    </source>
</evidence>
<keyword evidence="2" id="KW-0472">Membrane</keyword>
<evidence type="ECO:0000256" key="2">
    <source>
        <dbReference type="SAM" id="Phobius"/>
    </source>
</evidence>
<keyword evidence="4" id="KW-1185">Reference proteome</keyword>
<name>A0ABX8AX15_9BACT</name>
<organism evidence="3 4">
    <name type="scientific">Chloracidobacterium sp. N</name>
    <dbReference type="NCBI Taxonomy" id="2821540"/>
    <lineage>
        <taxon>Bacteria</taxon>
        <taxon>Pseudomonadati</taxon>
        <taxon>Acidobacteriota</taxon>
        <taxon>Terriglobia</taxon>
        <taxon>Terriglobales</taxon>
        <taxon>Acidobacteriaceae</taxon>
        <taxon>Chloracidobacterium</taxon>
        <taxon>Chloracidobacterium aggregatum</taxon>
    </lineage>
</organism>